<reference evidence="2" key="3">
    <citation type="submission" date="2025-09" db="UniProtKB">
        <authorList>
            <consortium name="Ensembl"/>
        </authorList>
    </citation>
    <scope>IDENTIFICATION</scope>
</reference>
<proteinExistence type="predicted"/>
<evidence type="ECO:0000313" key="3">
    <source>
        <dbReference type="Proteomes" id="UP000008912"/>
    </source>
</evidence>
<keyword evidence="3" id="KW-1185">Reference proteome</keyword>
<keyword evidence="1" id="KW-0472">Membrane</keyword>
<keyword evidence="1" id="KW-0812">Transmembrane</keyword>
<evidence type="ECO:0000256" key="1">
    <source>
        <dbReference type="SAM" id="Phobius"/>
    </source>
</evidence>
<sequence length="78" mass="9067">MDEFQKSTFILIIKFCVLILQFSILNNKHEPHMITCSAFCGLYITDNLSFKTFFPEMNASLKVIDCIFVVFKLFVTMS</sequence>
<dbReference type="Ensembl" id="ENSAMET00000042554.1">
    <property type="protein sequence ID" value="ENSAMEP00000042233.1"/>
    <property type="gene ID" value="ENSAMEG00000027697.1"/>
</dbReference>
<reference evidence="2" key="2">
    <citation type="submission" date="2025-08" db="UniProtKB">
        <authorList>
            <consortium name="Ensembl"/>
        </authorList>
    </citation>
    <scope>IDENTIFICATION</scope>
</reference>
<keyword evidence="1" id="KW-1133">Transmembrane helix</keyword>
<feature type="transmembrane region" description="Helical" evidence="1">
    <location>
        <begin position="57"/>
        <end position="75"/>
    </location>
</feature>
<dbReference type="Proteomes" id="UP000008912">
    <property type="component" value="Unassembled WGS sequence"/>
</dbReference>
<organism evidence="2 3">
    <name type="scientific">Ailuropoda melanoleuca</name>
    <name type="common">Giant panda</name>
    <dbReference type="NCBI Taxonomy" id="9646"/>
    <lineage>
        <taxon>Eukaryota</taxon>
        <taxon>Metazoa</taxon>
        <taxon>Chordata</taxon>
        <taxon>Craniata</taxon>
        <taxon>Vertebrata</taxon>
        <taxon>Euteleostomi</taxon>
        <taxon>Mammalia</taxon>
        <taxon>Eutheria</taxon>
        <taxon>Laurasiatheria</taxon>
        <taxon>Carnivora</taxon>
        <taxon>Caniformia</taxon>
        <taxon>Ursidae</taxon>
        <taxon>Ailuropoda</taxon>
    </lineage>
</organism>
<reference evidence="2 3" key="1">
    <citation type="journal article" date="2010" name="Nature">
        <title>The sequence and de novo assembly of the giant panda genome.</title>
        <authorList>
            <person name="Li R."/>
            <person name="Fan W."/>
            <person name="Tian G."/>
            <person name="Zhu H."/>
            <person name="He L."/>
            <person name="Cai J."/>
            <person name="Huang Q."/>
            <person name="Cai Q."/>
            <person name="Li B."/>
            <person name="Bai Y."/>
            <person name="Zhang Z."/>
            <person name="Zhang Y."/>
            <person name="Wang W."/>
            <person name="Li J."/>
            <person name="Wei F."/>
            <person name="Li H."/>
            <person name="Jian M."/>
            <person name="Li J."/>
            <person name="Zhang Z."/>
            <person name="Nielsen R."/>
            <person name="Li D."/>
            <person name="Gu W."/>
            <person name="Yang Z."/>
            <person name="Xuan Z."/>
            <person name="Ryder O.A."/>
            <person name="Leung F.C."/>
            <person name="Zhou Y."/>
            <person name="Cao J."/>
            <person name="Sun X."/>
            <person name="Fu Y."/>
            <person name="Fang X."/>
            <person name="Guo X."/>
            <person name="Wang B."/>
            <person name="Hou R."/>
            <person name="Shen F."/>
            <person name="Mu B."/>
            <person name="Ni P."/>
            <person name="Lin R."/>
            <person name="Qian W."/>
            <person name="Wang G."/>
            <person name="Yu C."/>
            <person name="Nie W."/>
            <person name="Wang J."/>
            <person name="Wu Z."/>
            <person name="Liang H."/>
            <person name="Min J."/>
            <person name="Wu Q."/>
            <person name="Cheng S."/>
            <person name="Ruan J."/>
            <person name="Wang M."/>
            <person name="Shi Z."/>
            <person name="Wen M."/>
            <person name="Liu B."/>
            <person name="Ren X."/>
            <person name="Zheng H."/>
            <person name="Dong D."/>
            <person name="Cook K."/>
            <person name="Shan G."/>
            <person name="Zhang H."/>
            <person name="Kosiol C."/>
            <person name="Xie X."/>
            <person name="Lu Z."/>
            <person name="Zheng H."/>
            <person name="Li Y."/>
            <person name="Steiner C.C."/>
            <person name="Lam T.T."/>
            <person name="Lin S."/>
            <person name="Zhang Q."/>
            <person name="Li G."/>
            <person name="Tian J."/>
            <person name="Gong T."/>
            <person name="Liu H."/>
            <person name="Zhang D."/>
            <person name="Fang L."/>
            <person name="Ye C."/>
            <person name="Zhang J."/>
            <person name="Hu W."/>
            <person name="Xu A."/>
            <person name="Ren Y."/>
            <person name="Zhang G."/>
            <person name="Bruford M.W."/>
            <person name="Li Q."/>
            <person name="Ma L."/>
            <person name="Guo Y."/>
            <person name="An N."/>
            <person name="Hu Y."/>
            <person name="Zheng Y."/>
            <person name="Shi Y."/>
            <person name="Li Z."/>
            <person name="Liu Q."/>
            <person name="Chen Y."/>
            <person name="Zhao J."/>
            <person name="Qu N."/>
            <person name="Zhao S."/>
            <person name="Tian F."/>
            <person name="Wang X."/>
            <person name="Wang H."/>
            <person name="Xu L."/>
            <person name="Liu X."/>
            <person name="Vinar T."/>
            <person name="Wang Y."/>
            <person name="Lam T.W."/>
            <person name="Yiu S.M."/>
            <person name="Liu S."/>
            <person name="Zhang H."/>
            <person name="Li D."/>
            <person name="Huang Y."/>
            <person name="Wang X."/>
            <person name="Yang G."/>
            <person name="Jiang Z."/>
            <person name="Wang J."/>
            <person name="Qin N."/>
            <person name="Li L."/>
            <person name="Li J."/>
            <person name="Bolund L."/>
            <person name="Kristiansen K."/>
            <person name="Wong G.K."/>
            <person name="Olson M."/>
            <person name="Zhang X."/>
            <person name="Li S."/>
            <person name="Yang H."/>
            <person name="Wang J."/>
            <person name="Wang J."/>
        </authorList>
    </citation>
    <scope>NUCLEOTIDE SEQUENCE [LARGE SCALE GENOMIC DNA]</scope>
</reference>
<name>A0A7N5KMR7_AILME</name>
<evidence type="ECO:0000313" key="2">
    <source>
        <dbReference type="Ensembl" id="ENSAMEP00000042233.1"/>
    </source>
</evidence>
<feature type="transmembrane region" description="Helical" evidence="1">
    <location>
        <begin position="7"/>
        <end position="25"/>
    </location>
</feature>
<accession>A0A7N5KMR7</accession>
<dbReference type="InParanoid" id="A0A7N5KMR7"/>
<dbReference type="GeneTree" id="ENSGT00950000185160"/>
<protein>
    <submittedName>
        <fullName evidence="2">Uncharacterized protein</fullName>
    </submittedName>
</protein>
<dbReference type="AlphaFoldDB" id="A0A7N5KMR7"/>